<keyword evidence="4" id="KW-0539">Nucleus</keyword>
<dbReference type="Proteomes" id="UP001310594">
    <property type="component" value="Unassembled WGS sequence"/>
</dbReference>
<dbReference type="SMART" id="SM00993">
    <property type="entry name" value="YL1_C"/>
    <property type="match status" value="1"/>
</dbReference>
<proteinExistence type="predicted"/>
<keyword evidence="2" id="KW-0805">Transcription regulation</keyword>
<feature type="region of interest" description="Disordered" evidence="5">
    <location>
        <begin position="267"/>
        <end position="302"/>
    </location>
</feature>
<dbReference type="InterPro" id="IPR029525">
    <property type="entry name" value="INO80C/Ies6"/>
</dbReference>
<comment type="subcellular location">
    <subcellularLocation>
        <location evidence="1">Nucleus</location>
    </subcellularLocation>
</comment>
<feature type="compositionally biased region" description="Polar residues" evidence="5">
    <location>
        <begin position="54"/>
        <end position="73"/>
    </location>
</feature>
<evidence type="ECO:0000256" key="5">
    <source>
        <dbReference type="SAM" id="MobiDB-lite"/>
    </source>
</evidence>
<evidence type="ECO:0000259" key="6">
    <source>
        <dbReference type="SMART" id="SM00993"/>
    </source>
</evidence>
<dbReference type="PANTHER" id="PTHR31200">
    <property type="entry name" value="INO80 COMPLEX SUBUNIT C"/>
    <property type="match status" value="1"/>
</dbReference>
<evidence type="ECO:0000256" key="3">
    <source>
        <dbReference type="ARBA" id="ARBA00023163"/>
    </source>
</evidence>
<reference evidence="7" key="1">
    <citation type="submission" date="2023-08" db="EMBL/GenBank/DDBJ databases">
        <title>Black Yeasts Isolated from many extreme environments.</title>
        <authorList>
            <person name="Coleine C."/>
            <person name="Stajich J.E."/>
            <person name="Selbmann L."/>
        </authorList>
    </citation>
    <scope>NUCLEOTIDE SEQUENCE</scope>
    <source>
        <strain evidence="7">CCFEE 5810</strain>
    </source>
</reference>
<evidence type="ECO:0000256" key="4">
    <source>
        <dbReference type="ARBA" id="ARBA00023242"/>
    </source>
</evidence>
<dbReference type="GO" id="GO:0031011">
    <property type="term" value="C:Ino80 complex"/>
    <property type="evidence" value="ECO:0007669"/>
    <property type="project" value="InterPro"/>
</dbReference>
<feature type="compositionally biased region" description="Polar residues" evidence="5">
    <location>
        <begin position="186"/>
        <end position="195"/>
    </location>
</feature>
<comment type="caution">
    <text evidence="7">The sequence shown here is derived from an EMBL/GenBank/DDBJ whole genome shotgun (WGS) entry which is preliminary data.</text>
</comment>
<feature type="region of interest" description="Disordered" evidence="5">
    <location>
        <begin position="51"/>
        <end position="73"/>
    </location>
</feature>
<dbReference type="InterPro" id="IPR013272">
    <property type="entry name" value="Vps72/YL1_C"/>
</dbReference>
<dbReference type="AlphaFoldDB" id="A0AAN7ZWC8"/>
<dbReference type="GO" id="GO:0006338">
    <property type="term" value="P:chromatin remodeling"/>
    <property type="evidence" value="ECO:0007669"/>
    <property type="project" value="InterPro"/>
</dbReference>
<protein>
    <recommendedName>
        <fullName evidence="6">Vps72/YL1 C-terminal domain-containing protein</fullName>
    </recommendedName>
</protein>
<evidence type="ECO:0000313" key="8">
    <source>
        <dbReference type="Proteomes" id="UP001310594"/>
    </source>
</evidence>
<accession>A0AAN7ZWC8</accession>
<evidence type="ECO:0000313" key="7">
    <source>
        <dbReference type="EMBL" id="KAK5692580.1"/>
    </source>
</evidence>
<name>A0AAN7ZWC8_9PEZI</name>
<gene>
    <name evidence="7" type="ORF">LTR97_010891</name>
</gene>
<dbReference type="EMBL" id="JAVRQU010000019">
    <property type="protein sequence ID" value="KAK5692580.1"/>
    <property type="molecule type" value="Genomic_DNA"/>
</dbReference>
<evidence type="ECO:0000256" key="2">
    <source>
        <dbReference type="ARBA" id="ARBA00023015"/>
    </source>
</evidence>
<dbReference type="Pfam" id="PF08265">
    <property type="entry name" value="YL1_C"/>
    <property type="match status" value="1"/>
</dbReference>
<feature type="compositionally biased region" description="Low complexity" evidence="5">
    <location>
        <begin position="321"/>
        <end position="330"/>
    </location>
</feature>
<feature type="compositionally biased region" description="Polar residues" evidence="5">
    <location>
        <begin position="231"/>
        <end position="242"/>
    </location>
</feature>
<sequence>MAPITTASNEETHMTLLNQLDMTNVPKPFKQPNWKPAQRRNKNLKQILAEEARTQQQRSSINTQQNSGAVTPQIATNGGAAATLHPNPAQGSQDLSRVVLENNTAAAQAVPPTGPSVTYTSIAAGPSTKKPQKYCDITGLPCKYTDPKTGMYYYNAEMYKRIQSLTTAQVQEYLEIRKANTVLNGSTKQSATRGTQLKGGTAGKGRAPPKMTKKKARTPMIEAERLRGMGETSSHSPESRSTALLEDRAQDLQREVATNKFLAEKHARTDALTQTSSKAPHYSLPPTETGVAGSPVEDSESLQGQARKLLDVIAKERAAAGAETEAQQEAIKQAGVPEASNRIPRKRRMESEIAPVPGHTGIYQTNIVSREQRRTKRPAKSVGRGLG</sequence>
<feature type="domain" description="Vps72/YL1 C-terminal" evidence="6">
    <location>
        <begin position="133"/>
        <end position="162"/>
    </location>
</feature>
<feature type="region of interest" description="Disordered" evidence="5">
    <location>
        <begin position="321"/>
        <end position="387"/>
    </location>
</feature>
<evidence type="ECO:0000256" key="1">
    <source>
        <dbReference type="ARBA" id="ARBA00004123"/>
    </source>
</evidence>
<dbReference type="PANTHER" id="PTHR31200:SF1">
    <property type="entry name" value="INO80 COMPLEX SUBUNIT C"/>
    <property type="match status" value="1"/>
</dbReference>
<organism evidence="7 8">
    <name type="scientific">Elasticomyces elasticus</name>
    <dbReference type="NCBI Taxonomy" id="574655"/>
    <lineage>
        <taxon>Eukaryota</taxon>
        <taxon>Fungi</taxon>
        <taxon>Dikarya</taxon>
        <taxon>Ascomycota</taxon>
        <taxon>Pezizomycotina</taxon>
        <taxon>Dothideomycetes</taxon>
        <taxon>Dothideomycetidae</taxon>
        <taxon>Mycosphaerellales</taxon>
        <taxon>Teratosphaeriaceae</taxon>
        <taxon>Elasticomyces</taxon>
    </lineage>
</organism>
<keyword evidence="3" id="KW-0804">Transcription</keyword>
<feature type="region of interest" description="Disordered" evidence="5">
    <location>
        <begin position="186"/>
        <end position="244"/>
    </location>
</feature>